<dbReference type="PANTHER" id="PTHR30015">
    <property type="entry name" value="MRR RESTRICTION SYSTEM PROTEIN"/>
    <property type="match status" value="1"/>
</dbReference>
<keyword evidence="3" id="KW-0378">Hydrolase</keyword>
<name>G8QQR5_SPHPG</name>
<evidence type="ECO:0000313" key="4">
    <source>
        <dbReference type="Proteomes" id="UP000005632"/>
    </source>
</evidence>
<dbReference type="InterPro" id="IPR011335">
    <property type="entry name" value="Restrct_endonuc-II-like"/>
</dbReference>
<dbReference type="InterPro" id="IPR007560">
    <property type="entry name" value="Restrct_endonuc_IV_Mrr"/>
</dbReference>
<keyword evidence="3" id="KW-0255">Endonuclease</keyword>
<keyword evidence="3" id="KW-0540">Nuclease</keyword>
<dbReference type="eggNOG" id="COG1715">
    <property type="taxonomic scope" value="Bacteria"/>
</dbReference>
<reference evidence="3 4" key="1">
    <citation type="submission" date="2011-11" db="EMBL/GenBank/DDBJ databases">
        <title>Complete sequence of Spirochaeta sp. grapes.</title>
        <authorList>
            <consortium name="US DOE Joint Genome Institute"/>
            <person name="Lucas S."/>
            <person name="Han J."/>
            <person name="Lapidus A."/>
            <person name="Cheng J.-F."/>
            <person name="Goodwin L."/>
            <person name="Pitluck S."/>
            <person name="Peters L."/>
            <person name="Ovchinnikova G."/>
            <person name="Munk A.C."/>
            <person name="Detter J.C."/>
            <person name="Han C."/>
            <person name="Tapia R."/>
            <person name="Land M."/>
            <person name="Hauser L."/>
            <person name="Kyrpides N."/>
            <person name="Ivanova N."/>
            <person name="Pagani I."/>
            <person name="Ritalahtilisa K."/>
            <person name="Loeffler F."/>
            <person name="Woyke T."/>
        </authorList>
    </citation>
    <scope>NUCLEOTIDE SEQUENCE [LARGE SCALE GENOMIC DNA]</scope>
    <source>
        <strain evidence="4">ATCC BAA-1885 / DSM 22778 / Grapes</strain>
    </source>
</reference>
<dbReference type="Pfam" id="PF04471">
    <property type="entry name" value="Mrr_cat"/>
    <property type="match status" value="1"/>
</dbReference>
<dbReference type="GO" id="GO:0009307">
    <property type="term" value="P:DNA restriction-modification system"/>
    <property type="evidence" value="ECO:0007669"/>
    <property type="project" value="InterPro"/>
</dbReference>
<gene>
    <name evidence="3" type="ordered locus">SpiGrapes_0869</name>
</gene>
<dbReference type="OrthoDB" id="9803736at2"/>
<evidence type="ECO:0000313" key="3">
    <source>
        <dbReference type="EMBL" id="AEV28696.1"/>
    </source>
</evidence>
<keyword evidence="4" id="KW-1185">Reference proteome</keyword>
<dbReference type="PANTHER" id="PTHR30015:SF7">
    <property type="entry name" value="TYPE IV METHYL-DIRECTED RESTRICTION ENZYME ECOKMRR"/>
    <property type="match status" value="1"/>
</dbReference>
<dbReference type="SUPFAM" id="SSF52980">
    <property type="entry name" value="Restriction endonuclease-like"/>
    <property type="match status" value="1"/>
</dbReference>
<sequence>MARRSIVSIPKDMPKISELLFPLLKVLDALGGSGNNEEIADAFTAFLSVPEEVRTFPHLNSITKTELVYRMEWAKTRLKKAGIITNSKRSIWSFCPTFSGNSFAHASELLSYIQNQKDNDAISITQIDEDNHFDAWQDQLIKILLAMDPYGFEHLIQRLLRESGFVQVQVTKKSGDGGIDGKGKMQIGMLRFSVAFQCKRYKSPVGSPVVRDFRGSLSSEYEKGIIYTTSTFTREAKEEASKPGAAQIDLVDGKELVELLAKFQIGLKPVVSYEIDEQFFSQI</sequence>
<dbReference type="Proteomes" id="UP000005632">
    <property type="component" value="Chromosome"/>
</dbReference>
<feature type="domain" description="Restriction system protein Mrr-like N-terminal" evidence="2">
    <location>
        <begin position="18"/>
        <end position="93"/>
    </location>
</feature>
<dbReference type="STRING" id="158190.SpiGrapes_0869"/>
<dbReference type="EMBL" id="CP003155">
    <property type="protein sequence ID" value="AEV28696.1"/>
    <property type="molecule type" value="Genomic_DNA"/>
</dbReference>
<feature type="domain" description="Restriction endonuclease type IV Mrr" evidence="1">
    <location>
        <begin position="145"/>
        <end position="260"/>
    </location>
</feature>
<dbReference type="Gene3D" id="3.40.1350.10">
    <property type="match status" value="1"/>
</dbReference>
<dbReference type="GO" id="GO:0003677">
    <property type="term" value="F:DNA binding"/>
    <property type="evidence" value="ECO:0007669"/>
    <property type="project" value="InterPro"/>
</dbReference>
<accession>G8QQR5</accession>
<dbReference type="RefSeq" id="WP_014269545.1">
    <property type="nucleotide sequence ID" value="NC_016633.1"/>
</dbReference>
<evidence type="ECO:0000259" key="2">
    <source>
        <dbReference type="Pfam" id="PF14338"/>
    </source>
</evidence>
<dbReference type="GO" id="GO:0015666">
    <property type="term" value="F:restriction endodeoxyribonuclease activity"/>
    <property type="evidence" value="ECO:0007669"/>
    <property type="project" value="TreeGrafter"/>
</dbReference>
<dbReference type="InterPro" id="IPR011856">
    <property type="entry name" value="tRNA_endonuc-like_dom_sf"/>
</dbReference>
<protein>
    <submittedName>
        <fullName evidence="3">Restriction endonuclease</fullName>
    </submittedName>
</protein>
<proteinExistence type="predicted"/>
<evidence type="ECO:0000259" key="1">
    <source>
        <dbReference type="Pfam" id="PF04471"/>
    </source>
</evidence>
<organism evidence="3 4">
    <name type="scientific">Sphaerochaeta pleomorpha (strain ATCC BAA-1885 / DSM 22778 / Grapes)</name>
    <dbReference type="NCBI Taxonomy" id="158190"/>
    <lineage>
        <taxon>Bacteria</taxon>
        <taxon>Pseudomonadati</taxon>
        <taxon>Spirochaetota</taxon>
        <taxon>Spirochaetia</taxon>
        <taxon>Spirochaetales</taxon>
        <taxon>Sphaerochaetaceae</taxon>
        <taxon>Sphaerochaeta</taxon>
    </lineage>
</organism>
<dbReference type="AlphaFoldDB" id="G8QQR5"/>
<dbReference type="KEGG" id="sgp:SpiGrapes_0869"/>
<dbReference type="HOGENOM" id="CLU_063822_0_0_12"/>
<dbReference type="InterPro" id="IPR052906">
    <property type="entry name" value="Type_IV_Methyl-Rstrct_Enzyme"/>
</dbReference>
<dbReference type="Pfam" id="PF14338">
    <property type="entry name" value="Mrr_N"/>
    <property type="match status" value="1"/>
</dbReference>
<dbReference type="InterPro" id="IPR025745">
    <property type="entry name" value="Mrr-like_N_dom"/>
</dbReference>